<dbReference type="RefSeq" id="WP_058751205.1">
    <property type="nucleotide sequence ID" value="NZ_LDTE01000008.1"/>
</dbReference>
<protein>
    <recommendedName>
        <fullName evidence="4">DUF805 domain-containing protein</fullName>
    </recommendedName>
</protein>
<keyword evidence="1" id="KW-0812">Transmembrane</keyword>
<keyword evidence="1" id="KW-1133">Transmembrane helix</keyword>
<evidence type="ECO:0008006" key="4">
    <source>
        <dbReference type="Google" id="ProtNLM"/>
    </source>
</evidence>
<proteinExistence type="predicted"/>
<comment type="caution">
    <text evidence="2">The sequence shown here is derived from an EMBL/GenBank/DDBJ whole genome shotgun (WGS) entry which is preliminary data.</text>
</comment>
<feature type="transmembrane region" description="Helical" evidence="1">
    <location>
        <begin position="107"/>
        <end position="126"/>
    </location>
</feature>
<dbReference type="EMBL" id="LDTE01000008">
    <property type="protein sequence ID" value="KTW02924.1"/>
    <property type="molecule type" value="Genomic_DNA"/>
</dbReference>
<evidence type="ECO:0000313" key="2">
    <source>
        <dbReference type="EMBL" id="KTW02924.1"/>
    </source>
</evidence>
<gene>
    <name evidence="2" type="ORF">SB4_02005</name>
</gene>
<name>A0A147J2K9_9SPHN</name>
<reference evidence="2 3" key="1">
    <citation type="journal article" date="2016" name="Front. Microbiol.">
        <title>Genomic Resource of Rice Seed Associated Bacteria.</title>
        <authorList>
            <person name="Midha S."/>
            <person name="Bansal K."/>
            <person name="Sharma S."/>
            <person name="Kumar N."/>
            <person name="Patil P.P."/>
            <person name="Chaudhry V."/>
            <person name="Patil P.B."/>
        </authorList>
    </citation>
    <scope>NUCLEOTIDE SEQUENCE [LARGE SCALE GENOMIC DNA]</scope>
    <source>
        <strain evidence="2 3">SB4</strain>
    </source>
</reference>
<feature type="transmembrane region" description="Helical" evidence="1">
    <location>
        <begin position="52"/>
        <end position="70"/>
    </location>
</feature>
<organism evidence="2 3">
    <name type="scientific">Sphingomonas sanguinis</name>
    <dbReference type="NCBI Taxonomy" id="33051"/>
    <lineage>
        <taxon>Bacteria</taxon>
        <taxon>Pseudomonadati</taxon>
        <taxon>Pseudomonadota</taxon>
        <taxon>Alphaproteobacteria</taxon>
        <taxon>Sphingomonadales</taxon>
        <taxon>Sphingomonadaceae</taxon>
        <taxon>Sphingomonas</taxon>
    </lineage>
</organism>
<feature type="transmembrane region" description="Helical" evidence="1">
    <location>
        <begin position="82"/>
        <end position="101"/>
    </location>
</feature>
<dbReference type="AlphaFoldDB" id="A0A147J2K9"/>
<evidence type="ECO:0000256" key="1">
    <source>
        <dbReference type="SAM" id="Phobius"/>
    </source>
</evidence>
<sequence length="206" mass="21067">MSNRQKTEILGGFGWFFSTKGRAGPIRFMAVALAMVVVVSLVVWGIVALDAATYPILGALAGAALAKLFAEAGRRCHDLGRRATLGAVVLIGALGAVLSILSLLIVGATAIGIGVVVALVFVFTFLRPGQSGANSHGVPPPGPLQVSRPDAGPVDRGSLAWAGVSILGCAAIGLAIQTTTDSIRADRESRYTFSIGSLAVARVMEG</sequence>
<keyword evidence="1" id="KW-0472">Membrane</keyword>
<feature type="transmembrane region" description="Helical" evidence="1">
    <location>
        <begin position="26"/>
        <end position="46"/>
    </location>
</feature>
<evidence type="ECO:0000313" key="3">
    <source>
        <dbReference type="Proteomes" id="UP000074072"/>
    </source>
</evidence>
<accession>A0A147J2K9</accession>
<dbReference type="OrthoDB" id="10015345at2"/>
<dbReference type="Proteomes" id="UP000074072">
    <property type="component" value="Unassembled WGS sequence"/>
</dbReference>
<dbReference type="PATRIC" id="fig|33051.4.peg.3472"/>